<keyword evidence="2" id="KW-0808">Transferase</keyword>
<dbReference type="PANTHER" id="PTHR39173">
    <property type="entry name" value="ACETYLTRANSFERASE"/>
    <property type="match status" value="1"/>
</dbReference>
<accession>A0A9X2MXN7</accession>
<dbReference type="AlphaFoldDB" id="A0A9X2MXN7"/>
<proteinExistence type="predicted"/>
<name>A0A9X2MXN7_9BACL</name>
<evidence type="ECO:0000259" key="1">
    <source>
        <dbReference type="PROSITE" id="PS51186"/>
    </source>
</evidence>
<dbReference type="PROSITE" id="PS51186">
    <property type="entry name" value="GNAT"/>
    <property type="match status" value="1"/>
</dbReference>
<dbReference type="InterPro" id="IPR000182">
    <property type="entry name" value="GNAT_dom"/>
</dbReference>
<dbReference type="Gene3D" id="3.40.630.30">
    <property type="match status" value="1"/>
</dbReference>
<feature type="domain" description="N-acetyltransferase" evidence="1">
    <location>
        <begin position="18"/>
        <end position="168"/>
    </location>
</feature>
<dbReference type="CDD" id="cd04301">
    <property type="entry name" value="NAT_SF"/>
    <property type="match status" value="1"/>
</dbReference>
<evidence type="ECO:0000313" key="3">
    <source>
        <dbReference type="Proteomes" id="UP001141950"/>
    </source>
</evidence>
<dbReference type="Proteomes" id="UP001141950">
    <property type="component" value="Unassembled WGS sequence"/>
</dbReference>
<dbReference type="Pfam" id="PF00583">
    <property type="entry name" value="Acetyltransf_1"/>
    <property type="match status" value="1"/>
</dbReference>
<dbReference type="EC" id="2.3.1.-" evidence="2"/>
<dbReference type="PANTHER" id="PTHR39173:SF1">
    <property type="entry name" value="ACETYLTRANSFERASE"/>
    <property type="match status" value="1"/>
</dbReference>
<dbReference type="SUPFAM" id="SSF55729">
    <property type="entry name" value="Acyl-CoA N-acyltransferases (Nat)"/>
    <property type="match status" value="1"/>
</dbReference>
<keyword evidence="2" id="KW-0012">Acyltransferase</keyword>
<dbReference type="GO" id="GO:0016747">
    <property type="term" value="F:acyltransferase activity, transferring groups other than amino-acyl groups"/>
    <property type="evidence" value="ECO:0007669"/>
    <property type="project" value="InterPro"/>
</dbReference>
<protein>
    <submittedName>
        <fullName evidence="2">GNAT family N-acetyltransferase</fullName>
        <ecNumber evidence="2">2.3.1.-</ecNumber>
    </submittedName>
</protein>
<comment type="caution">
    <text evidence="2">The sequence shown here is derived from an EMBL/GenBank/DDBJ whole genome shotgun (WGS) entry which is preliminary data.</text>
</comment>
<keyword evidence="3" id="KW-1185">Reference proteome</keyword>
<dbReference type="EMBL" id="JANIPJ010000034">
    <property type="protein sequence ID" value="MCR2807813.1"/>
    <property type="molecule type" value="Genomic_DNA"/>
</dbReference>
<dbReference type="InterPro" id="IPR016181">
    <property type="entry name" value="Acyl_CoA_acyltransferase"/>
</dbReference>
<dbReference type="RefSeq" id="WP_257452652.1">
    <property type="nucleotide sequence ID" value="NZ_JANIPJ010000034.1"/>
</dbReference>
<reference evidence="2" key="1">
    <citation type="submission" date="2022-08" db="EMBL/GenBank/DDBJ databases">
        <title>The genomic sequence of strain Paenibacillus sp. SCIV0701.</title>
        <authorList>
            <person name="Zhao H."/>
        </authorList>
    </citation>
    <scope>NUCLEOTIDE SEQUENCE</scope>
    <source>
        <strain evidence="2">SCIV0701</strain>
    </source>
</reference>
<evidence type="ECO:0000313" key="2">
    <source>
        <dbReference type="EMBL" id="MCR2807813.1"/>
    </source>
</evidence>
<organism evidence="2 3">
    <name type="scientific">Paenibacillus soyae</name>
    <dbReference type="NCBI Taxonomy" id="2969249"/>
    <lineage>
        <taxon>Bacteria</taxon>
        <taxon>Bacillati</taxon>
        <taxon>Bacillota</taxon>
        <taxon>Bacilli</taxon>
        <taxon>Bacillales</taxon>
        <taxon>Paenibacillaceae</taxon>
        <taxon>Paenibacillus</taxon>
    </lineage>
</organism>
<gene>
    <name evidence="2" type="ORF">NQZ67_28445</name>
</gene>
<sequence>MEVELKRLSRSNGEEEYRMVQEMEPGENGFVNGLYANDRSGFDAKIIKYVEMSDERNVPPHLVPQTTYWLYMDGLPVGYGKLRHCLNDNLRRHGGHIGYAIRPTCRGRGFGKILLGELLKEAFALEIREALLTCDETNAASRKIIESHNGVLAGIREGTCAYWVQTKA</sequence>